<dbReference type="VEuPathDB" id="FungiDB:H257_12662"/>
<dbReference type="Pfam" id="PF22936">
    <property type="entry name" value="Pol_BBD"/>
    <property type="match status" value="1"/>
</dbReference>
<evidence type="ECO:0000313" key="4">
    <source>
        <dbReference type="EMBL" id="RHZ01455.1"/>
    </source>
</evidence>
<feature type="compositionally biased region" description="Acidic residues" evidence="1">
    <location>
        <begin position="581"/>
        <end position="591"/>
    </location>
</feature>
<feature type="region of interest" description="Disordered" evidence="1">
    <location>
        <begin position="243"/>
        <end position="277"/>
    </location>
</feature>
<dbReference type="InterPro" id="IPR057670">
    <property type="entry name" value="SH3_retrovirus"/>
</dbReference>
<dbReference type="Pfam" id="PF14223">
    <property type="entry name" value="Retrotran_gag_2"/>
    <property type="match status" value="1"/>
</dbReference>
<dbReference type="Proteomes" id="UP000285712">
    <property type="component" value="Unassembled WGS sequence"/>
</dbReference>
<gene>
    <name evidence="4" type="ORF">DYB35_012767</name>
</gene>
<accession>A0A418DXI8</accession>
<sequence>SKTSTMMLREDNWNSWRTAFKGRMLSKKLKAVYDAGVALANERGLAASNDGNVTTPARTNTHDPAYSDDNDAYALGILLTCCSESQQQYVAEADTYGEAWCALVKHHEPKTRVDRLATLSEYFNMKWNTKQESLPQFLERYEIVLRRLKASGDAVHDSMVVDRLLDMLPWQMRAVTHQVHAMPMAQSQNLATVRVLLEAEYKAAIRSGALTNPKSGNNDDHALLATVKPGKCNWCQRKGHWEAECRSKQAGRPRRPKGNNPKGNSGKKDQNKEDSGNLALDDEVWMFAAIEDEEVEDADNNAFVFHATESRGRVLVDSGASTHMTGDATRLTDLKPCDRTVIVANGGRTRATQMGTMRGTTHTGATLVMEDVLVIDAMPSTLLSVTAMMRRDSKFAVTFNARGCSIMHGTNTIATATLDPRRKVYVLDHAGEVEQCNLAADTPTKKSTQQMSTLWHQRVGHLPTAAVNRCGSMGLGTPKQLPELKVKCECCAKNKITKISPPKERTRSFRPGECWVSDTKGPMRNESATKCVMMGYAEAQKAYKLYDLEHQKMVTSVQVEFRENEFPGVRTPIDEYLVTHDDDDDDDEELTQGEPVATKPTSTPVTTSQPRMAPPSHFKPGKRVTSTPIPRGMSTQAHFYPDSIVDGAVGGRPLSALTPPATSRRDTMMTMDEFNSPPSDYRGMALRDRNKIRVPARFDGESARRSNTKQVANVIRDLDAATSRDRANAATEVELGATMTVDGVEYACSALPTMDDIPQSHHEAM</sequence>
<protein>
    <recommendedName>
        <fullName evidence="6">GAG-pre-integrase domain-containing protein</fullName>
    </recommendedName>
</protein>
<feature type="compositionally biased region" description="Polar residues" evidence="1">
    <location>
        <begin position="599"/>
        <end position="610"/>
    </location>
</feature>
<dbReference type="InterPro" id="IPR054722">
    <property type="entry name" value="PolX-like_BBD"/>
</dbReference>
<feature type="domain" description="Retroviral polymerase SH3-like" evidence="3">
    <location>
        <begin position="527"/>
        <end position="569"/>
    </location>
</feature>
<evidence type="ECO:0000256" key="1">
    <source>
        <dbReference type="SAM" id="MobiDB-lite"/>
    </source>
</evidence>
<feature type="non-terminal residue" evidence="4">
    <location>
        <position position="765"/>
    </location>
</feature>
<dbReference type="VEuPathDB" id="FungiDB:H257_18492"/>
<feature type="compositionally biased region" description="Basic and acidic residues" evidence="1">
    <location>
        <begin position="266"/>
        <end position="275"/>
    </location>
</feature>
<dbReference type="InterPro" id="IPR036875">
    <property type="entry name" value="Znf_CCHC_sf"/>
</dbReference>
<organism evidence="4 5">
    <name type="scientific">Aphanomyces astaci</name>
    <name type="common">Crayfish plague agent</name>
    <dbReference type="NCBI Taxonomy" id="112090"/>
    <lineage>
        <taxon>Eukaryota</taxon>
        <taxon>Sar</taxon>
        <taxon>Stramenopiles</taxon>
        <taxon>Oomycota</taxon>
        <taxon>Saprolegniomycetes</taxon>
        <taxon>Saprolegniales</taxon>
        <taxon>Verrucalvaceae</taxon>
        <taxon>Aphanomyces</taxon>
    </lineage>
</organism>
<dbReference type="EMBL" id="QUTG01000736">
    <property type="protein sequence ID" value="RHZ01455.1"/>
    <property type="molecule type" value="Genomic_DNA"/>
</dbReference>
<dbReference type="SUPFAM" id="SSF57756">
    <property type="entry name" value="Retrovirus zinc finger-like domains"/>
    <property type="match status" value="1"/>
</dbReference>
<dbReference type="GO" id="GO:0008270">
    <property type="term" value="F:zinc ion binding"/>
    <property type="evidence" value="ECO:0007669"/>
    <property type="project" value="InterPro"/>
</dbReference>
<evidence type="ECO:0000313" key="5">
    <source>
        <dbReference type="Proteomes" id="UP000285712"/>
    </source>
</evidence>
<dbReference type="AlphaFoldDB" id="A0A418DXI8"/>
<dbReference type="Pfam" id="PF25597">
    <property type="entry name" value="SH3_retrovirus"/>
    <property type="match status" value="1"/>
</dbReference>
<feature type="non-terminal residue" evidence="4">
    <location>
        <position position="1"/>
    </location>
</feature>
<comment type="caution">
    <text evidence="4">The sequence shown here is derived from an EMBL/GenBank/DDBJ whole genome shotgun (WGS) entry which is preliminary data.</text>
</comment>
<evidence type="ECO:0000259" key="3">
    <source>
        <dbReference type="Pfam" id="PF25597"/>
    </source>
</evidence>
<evidence type="ECO:0000259" key="2">
    <source>
        <dbReference type="Pfam" id="PF22936"/>
    </source>
</evidence>
<evidence type="ECO:0008006" key="6">
    <source>
        <dbReference type="Google" id="ProtNLM"/>
    </source>
</evidence>
<feature type="region of interest" description="Disordered" evidence="1">
    <location>
        <begin position="578"/>
        <end position="629"/>
    </location>
</feature>
<proteinExistence type="predicted"/>
<dbReference type="VEuPathDB" id="FungiDB:H257_14726"/>
<dbReference type="GO" id="GO:0003676">
    <property type="term" value="F:nucleic acid binding"/>
    <property type="evidence" value="ECO:0007669"/>
    <property type="project" value="InterPro"/>
</dbReference>
<name>A0A418DXI8_APHAT</name>
<feature type="domain" description="Retrovirus-related Pol polyprotein from transposon TNT 1-94-like beta-barrel" evidence="2">
    <location>
        <begin position="315"/>
        <end position="391"/>
    </location>
</feature>
<reference evidence="4 5" key="1">
    <citation type="submission" date="2018-08" db="EMBL/GenBank/DDBJ databases">
        <title>Aphanomyces genome sequencing and annotation.</title>
        <authorList>
            <person name="Minardi D."/>
            <person name="Oidtmann B."/>
            <person name="Van Der Giezen M."/>
            <person name="Studholme D.J."/>
        </authorList>
    </citation>
    <scope>NUCLEOTIDE SEQUENCE [LARGE SCALE GENOMIC DNA]</scope>
    <source>
        <strain evidence="4 5">Sv</strain>
    </source>
</reference>